<dbReference type="GO" id="GO:0005524">
    <property type="term" value="F:ATP binding"/>
    <property type="evidence" value="ECO:0007669"/>
    <property type="project" value="InterPro"/>
</dbReference>
<sequence>MKFIFGREILDPSEFYDREEELKVLINSFKVRQPIAVIGYRRMGKSSLINVALKLMDNEDTVTVKVSLEGVRSIRQFLDLYVSSILTETVRKSIRLKLKVDLINIRDALHALLGAVREAGVRFNGLDFYVRLYTDVIDYKVNMIKALDEFLQMPQKIAEELGKNMVIALDEFQQVRFLKQPYPDVLRVMRRIWQSHSMVEYVIAGSEVGIMRELLSRSDQPFFAFFRVIELKPFNKDTSISFLREGLMENGVYCVGEVLEKAYELTGGFPAWLNLAGLRMVEGGCDKWFILNDPTVKLIIESELSSLNHNQLRLLKALAMGIRLNKANVMKPNRVLNELIAKGLVEKTGWGRYRIVDPLLANYLKING</sequence>
<dbReference type="PANTHER" id="PTHR34301:SF8">
    <property type="entry name" value="ATPASE DOMAIN-CONTAINING PROTEIN"/>
    <property type="match status" value="1"/>
</dbReference>
<name>A8MA94_CALMQ</name>
<keyword evidence="3" id="KW-1185">Reference proteome</keyword>
<evidence type="ECO:0000313" key="2">
    <source>
        <dbReference type="EMBL" id="ABW01026.1"/>
    </source>
</evidence>
<dbReference type="KEGG" id="cma:Cmaq_0177"/>
<dbReference type="STRING" id="397948.Cmaq_0177"/>
<reference evidence="2 3" key="1">
    <citation type="submission" date="2007-10" db="EMBL/GenBank/DDBJ databases">
        <title>Complete sequence of Caldivirga maquilingensis IC-167.</title>
        <authorList>
            <consortium name="US DOE Joint Genome Institute"/>
            <person name="Copeland A."/>
            <person name="Lucas S."/>
            <person name="Lapidus A."/>
            <person name="Barry K."/>
            <person name="Glavina del Rio T."/>
            <person name="Dalin E."/>
            <person name="Tice H."/>
            <person name="Pitluck S."/>
            <person name="Saunders E."/>
            <person name="Brettin T."/>
            <person name="Bruce D."/>
            <person name="Detter J.C."/>
            <person name="Han C."/>
            <person name="Schmutz J."/>
            <person name="Larimer F."/>
            <person name="Land M."/>
            <person name="Hauser L."/>
            <person name="Kyrpides N."/>
            <person name="Ivanova N."/>
            <person name="Biddle J.F."/>
            <person name="Zhang Z."/>
            <person name="Fitz-Gibbon S.T."/>
            <person name="Lowe T.M."/>
            <person name="Saltikov C."/>
            <person name="House C.H."/>
            <person name="Richardson P."/>
        </authorList>
    </citation>
    <scope>NUCLEOTIDE SEQUENCE [LARGE SCALE GENOMIC DNA]</scope>
    <source>
        <strain evidence="3">ATCC 700844 / DSM 13496 / JCM 10307 / IC-167</strain>
    </source>
</reference>
<proteinExistence type="predicted"/>
<gene>
    <name evidence="2" type="ordered locus">Cmaq_0177</name>
</gene>
<dbReference type="Proteomes" id="UP000001137">
    <property type="component" value="Chromosome"/>
</dbReference>
<dbReference type="EMBL" id="CP000852">
    <property type="protein sequence ID" value="ABW01026.1"/>
    <property type="molecule type" value="Genomic_DNA"/>
</dbReference>
<dbReference type="RefSeq" id="WP_012185246.1">
    <property type="nucleotide sequence ID" value="NC_009954.1"/>
</dbReference>
<dbReference type="PANTHER" id="PTHR34301">
    <property type="entry name" value="DNA-BINDING PROTEIN-RELATED"/>
    <property type="match status" value="1"/>
</dbReference>
<feature type="domain" description="ATPase" evidence="1">
    <location>
        <begin position="15"/>
        <end position="273"/>
    </location>
</feature>
<evidence type="ECO:0000259" key="1">
    <source>
        <dbReference type="Pfam" id="PF01637"/>
    </source>
</evidence>
<dbReference type="OrthoDB" id="132045at2157"/>
<dbReference type="Gene3D" id="3.40.50.300">
    <property type="entry name" value="P-loop containing nucleotide triphosphate hydrolases"/>
    <property type="match status" value="1"/>
</dbReference>
<dbReference type="eggNOG" id="arCOG03169">
    <property type="taxonomic scope" value="Archaea"/>
</dbReference>
<dbReference type="Pfam" id="PF01637">
    <property type="entry name" value="ATPase_2"/>
    <property type="match status" value="1"/>
</dbReference>
<dbReference type="SUPFAM" id="SSF52540">
    <property type="entry name" value="P-loop containing nucleoside triphosphate hydrolases"/>
    <property type="match status" value="1"/>
</dbReference>
<accession>A8MA94</accession>
<dbReference type="GeneID" id="5709337"/>
<dbReference type="InterPro" id="IPR011579">
    <property type="entry name" value="ATPase_dom"/>
</dbReference>
<organism evidence="2 3">
    <name type="scientific">Caldivirga maquilingensis (strain ATCC 700844 / DSM 13496 / JCM 10307 / IC-167)</name>
    <dbReference type="NCBI Taxonomy" id="397948"/>
    <lineage>
        <taxon>Archaea</taxon>
        <taxon>Thermoproteota</taxon>
        <taxon>Thermoprotei</taxon>
        <taxon>Thermoproteales</taxon>
        <taxon>Thermoproteaceae</taxon>
        <taxon>Caldivirga</taxon>
    </lineage>
</organism>
<dbReference type="HOGENOM" id="CLU_061108_0_0_2"/>
<dbReference type="AlphaFoldDB" id="A8MA94"/>
<protein>
    <submittedName>
        <fullName evidence="2">ATPase</fullName>
    </submittedName>
</protein>
<dbReference type="InterPro" id="IPR027417">
    <property type="entry name" value="P-loop_NTPase"/>
</dbReference>
<evidence type="ECO:0000313" key="3">
    <source>
        <dbReference type="Proteomes" id="UP000001137"/>
    </source>
</evidence>
<dbReference type="Gene3D" id="1.10.8.60">
    <property type="match status" value="1"/>
</dbReference>